<dbReference type="InterPro" id="IPR000871">
    <property type="entry name" value="Beta-lactam_class-A"/>
</dbReference>
<evidence type="ECO:0000313" key="3">
    <source>
        <dbReference type="Proteomes" id="UP000255234"/>
    </source>
</evidence>
<dbReference type="Pfam" id="PF13354">
    <property type="entry name" value="Beta-lactamase2"/>
    <property type="match status" value="1"/>
</dbReference>
<organism evidence="2 3">
    <name type="scientific">Megamonas hypermegale</name>
    <dbReference type="NCBI Taxonomy" id="158847"/>
    <lineage>
        <taxon>Bacteria</taxon>
        <taxon>Bacillati</taxon>
        <taxon>Bacillota</taxon>
        <taxon>Negativicutes</taxon>
        <taxon>Selenomonadales</taxon>
        <taxon>Selenomonadaceae</taxon>
        <taxon>Megamonas</taxon>
    </lineage>
</organism>
<evidence type="ECO:0000259" key="1">
    <source>
        <dbReference type="Pfam" id="PF13354"/>
    </source>
</evidence>
<dbReference type="InterPro" id="IPR012338">
    <property type="entry name" value="Beta-lactam/transpept-like"/>
</dbReference>
<dbReference type="Gene3D" id="3.40.710.10">
    <property type="entry name" value="DD-peptidase/beta-lactamase superfamily"/>
    <property type="match status" value="1"/>
</dbReference>
<dbReference type="EMBL" id="UGPP01000001">
    <property type="protein sequence ID" value="STY71641.1"/>
    <property type="molecule type" value="Genomic_DNA"/>
</dbReference>
<dbReference type="PANTHER" id="PTHR35333:SF3">
    <property type="entry name" value="BETA-LACTAMASE-TYPE TRANSPEPTIDASE FOLD CONTAINING PROTEIN"/>
    <property type="match status" value="1"/>
</dbReference>
<dbReference type="GO" id="GO:0008800">
    <property type="term" value="F:beta-lactamase activity"/>
    <property type="evidence" value="ECO:0007669"/>
    <property type="project" value="InterPro"/>
</dbReference>
<dbReference type="PANTHER" id="PTHR35333">
    <property type="entry name" value="BETA-LACTAMASE"/>
    <property type="match status" value="1"/>
</dbReference>
<dbReference type="InterPro" id="IPR045155">
    <property type="entry name" value="Beta-lactam_cat"/>
</dbReference>
<protein>
    <recommendedName>
        <fullName evidence="1">Beta-lactamase class A catalytic domain-containing protein</fullName>
    </recommendedName>
</protein>
<name>A0A378NTE3_9FIRM</name>
<accession>A0A378NTE3</accession>
<dbReference type="Proteomes" id="UP000255234">
    <property type="component" value="Unassembled WGS sequence"/>
</dbReference>
<dbReference type="GO" id="GO:0046677">
    <property type="term" value="P:response to antibiotic"/>
    <property type="evidence" value="ECO:0007669"/>
    <property type="project" value="InterPro"/>
</dbReference>
<dbReference type="SUPFAM" id="SSF56601">
    <property type="entry name" value="beta-lactamase/transpeptidase-like"/>
    <property type="match status" value="1"/>
</dbReference>
<evidence type="ECO:0000313" key="2">
    <source>
        <dbReference type="EMBL" id="STY71641.1"/>
    </source>
</evidence>
<feature type="domain" description="Beta-lactamase class A catalytic" evidence="1">
    <location>
        <begin position="23"/>
        <end position="227"/>
    </location>
</feature>
<gene>
    <name evidence="2" type="ORF">NCTC10571_01803</name>
</gene>
<dbReference type="AlphaFoldDB" id="A0A378NTE3"/>
<dbReference type="GO" id="GO:0030655">
    <property type="term" value="P:beta-lactam antibiotic catabolic process"/>
    <property type="evidence" value="ECO:0007669"/>
    <property type="project" value="InterPro"/>
</dbReference>
<sequence>MNKLQNYLNDYVQKLDGDWSYLICNLQKPQETICLNEHLLHKSASMVKVLILATLCASDLDFNEKISIDYVPYVEGGGALQEMDSDTKVSIKALASLMIVLSDNLATNILIKKLGMNNIQNYADKLNLKQTKIQRYMMDFEASKQGRENYLTVNDYHKLLCHIYDNRHLERFNIAWQILARQQFRDRIPYYWDENIVFHHKTGMLDFVEHDGGILEADFGTYSIIIFASNLKSNAIGGREMGKLGQYIYNYLAQK</sequence>
<reference evidence="2 3" key="1">
    <citation type="submission" date="2018-06" db="EMBL/GenBank/DDBJ databases">
        <authorList>
            <consortium name="Pathogen Informatics"/>
            <person name="Doyle S."/>
        </authorList>
    </citation>
    <scope>NUCLEOTIDE SEQUENCE [LARGE SCALE GENOMIC DNA]</scope>
    <source>
        <strain evidence="2 3">NCTC10571</strain>
    </source>
</reference>
<proteinExistence type="predicted"/>
<dbReference type="RefSeq" id="WP_115151912.1">
    <property type="nucleotide sequence ID" value="NZ_UGPP01000001.1"/>
</dbReference>